<dbReference type="EMBL" id="CM055729">
    <property type="protein sequence ID" value="KAJ8015360.1"/>
    <property type="molecule type" value="Genomic_DNA"/>
</dbReference>
<proteinExistence type="predicted"/>
<reference evidence="1" key="1">
    <citation type="submission" date="2021-05" db="EMBL/GenBank/DDBJ databases">
        <authorList>
            <person name="Pan Q."/>
            <person name="Jouanno E."/>
            <person name="Zahm M."/>
            <person name="Klopp C."/>
            <person name="Cabau C."/>
            <person name="Louis A."/>
            <person name="Berthelot C."/>
            <person name="Parey E."/>
            <person name="Roest Crollius H."/>
            <person name="Montfort J."/>
            <person name="Robinson-Rechavi M."/>
            <person name="Bouchez O."/>
            <person name="Lampietro C."/>
            <person name="Lopez Roques C."/>
            <person name="Donnadieu C."/>
            <person name="Postlethwait J."/>
            <person name="Bobe J."/>
            <person name="Dillon D."/>
            <person name="Chandos A."/>
            <person name="von Hippel F."/>
            <person name="Guiguen Y."/>
        </authorList>
    </citation>
    <scope>NUCLEOTIDE SEQUENCE</scope>
    <source>
        <strain evidence="1">YG-Jan2019</strain>
    </source>
</reference>
<sequence length="98" mass="10833">MVTAPSNNSLGFLLRQNLMAKMTMMKVRKNVDTATSAMIRREISRGDGDRTVKQQSGLSPVAKPHGQDDNNEGEEKRGHGHQPDDQVRGEFGITVIRS</sequence>
<protein>
    <submittedName>
        <fullName evidence="1">Uncharacterized protein</fullName>
    </submittedName>
</protein>
<organism evidence="1 2">
    <name type="scientific">Dallia pectoralis</name>
    <name type="common">Alaska blackfish</name>
    <dbReference type="NCBI Taxonomy" id="75939"/>
    <lineage>
        <taxon>Eukaryota</taxon>
        <taxon>Metazoa</taxon>
        <taxon>Chordata</taxon>
        <taxon>Craniata</taxon>
        <taxon>Vertebrata</taxon>
        <taxon>Euteleostomi</taxon>
        <taxon>Actinopterygii</taxon>
        <taxon>Neopterygii</taxon>
        <taxon>Teleostei</taxon>
        <taxon>Protacanthopterygii</taxon>
        <taxon>Esociformes</taxon>
        <taxon>Umbridae</taxon>
        <taxon>Dallia</taxon>
    </lineage>
</organism>
<name>A0ACC2HHY9_DALPE</name>
<dbReference type="Proteomes" id="UP001157502">
    <property type="component" value="Chromosome 2"/>
</dbReference>
<comment type="caution">
    <text evidence="1">The sequence shown here is derived from an EMBL/GenBank/DDBJ whole genome shotgun (WGS) entry which is preliminary data.</text>
</comment>
<evidence type="ECO:0000313" key="1">
    <source>
        <dbReference type="EMBL" id="KAJ8015360.1"/>
    </source>
</evidence>
<accession>A0ACC2HHY9</accession>
<keyword evidence="2" id="KW-1185">Reference proteome</keyword>
<gene>
    <name evidence="1" type="ORF">DPEC_G00025320</name>
</gene>
<evidence type="ECO:0000313" key="2">
    <source>
        <dbReference type="Proteomes" id="UP001157502"/>
    </source>
</evidence>